<feature type="chain" id="PRO_5046864623" evidence="1">
    <location>
        <begin position="21"/>
        <end position="294"/>
    </location>
</feature>
<sequence length="294" mass="31132">MRLARQLLSLLAVSALLLTAACGTGVEKPRADSAAEPLLVDPASPSFQATPAPITERREIAPQSAETLCRPLTFEAVDYTVCEIDLRRYRLGLFWQGRDGTPYGSLGAFKRAMDAAHDPALVAMNAGMYQPDLSPVGLFVTGGRELHPANFADGDGNFFMKPNGVFYADGESAGILETEAYERQAPPTQIATQSGPMLVIDGALHPLFSDDGPSRKTRNGIGIRDGHTVVFAISRDGVSFGSFARMFRDGLGCRNALYLDGSVSALSAPGGLSVGWGIRVGPILAVFDTAAPEG</sequence>
<dbReference type="Pfam" id="PF09992">
    <property type="entry name" value="NAGPA"/>
    <property type="match status" value="1"/>
</dbReference>
<organism evidence="3 4">
    <name type="scientific">Inquilinus ginsengisoli</name>
    <dbReference type="NCBI Taxonomy" id="363840"/>
    <lineage>
        <taxon>Bacteria</taxon>
        <taxon>Pseudomonadati</taxon>
        <taxon>Pseudomonadota</taxon>
        <taxon>Alphaproteobacteria</taxon>
        <taxon>Rhodospirillales</taxon>
        <taxon>Rhodospirillaceae</taxon>
        <taxon>Inquilinus</taxon>
    </lineage>
</organism>
<evidence type="ECO:0000313" key="3">
    <source>
        <dbReference type="EMBL" id="MDR6291268.1"/>
    </source>
</evidence>
<name>A0ABU1JRM1_9PROT</name>
<gene>
    <name evidence="3" type="ORF">E9232_003794</name>
</gene>
<dbReference type="EMBL" id="JAVDPW010000006">
    <property type="protein sequence ID" value="MDR6291268.1"/>
    <property type="molecule type" value="Genomic_DNA"/>
</dbReference>
<dbReference type="PROSITE" id="PS51257">
    <property type="entry name" value="PROKAR_LIPOPROTEIN"/>
    <property type="match status" value="1"/>
</dbReference>
<evidence type="ECO:0000259" key="2">
    <source>
        <dbReference type="Pfam" id="PF09992"/>
    </source>
</evidence>
<dbReference type="InterPro" id="IPR018711">
    <property type="entry name" value="NAGPA"/>
</dbReference>
<accession>A0ABU1JRM1</accession>
<evidence type="ECO:0000313" key="4">
    <source>
        <dbReference type="Proteomes" id="UP001262410"/>
    </source>
</evidence>
<feature type="domain" description="Phosphodiester glycosidase" evidence="2">
    <location>
        <begin position="120"/>
        <end position="265"/>
    </location>
</feature>
<keyword evidence="1" id="KW-0732">Signal</keyword>
<proteinExistence type="predicted"/>
<dbReference type="RefSeq" id="WP_309796311.1">
    <property type="nucleotide sequence ID" value="NZ_JAVDPW010000006.1"/>
</dbReference>
<evidence type="ECO:0000256" key="1">
    <source>
        <dbReference type="SAM" id="SignalP"/>
    </source>
</evidence>
<keyword evidence="4" id="KW-1185">Reference proteome</keyword>
<dbReference type="Proteomes" id="UP001262410">
    <property type="component" value="Unassembled WGS sequence"/>
</dbReference>
<feature type="signal peptide" evidence="1">
    <location>
        <begin position="1"/>
        <end position="20"/>
    </location>
</feature>
<protein>
    <submittedName>
        <fullName evidence="3">Uncharacterized protein YigE (DUF2233 family)</fullName>
    </submittedName>
</protein>
<comment type="caution">
    <text evidence="3">The sequence shown here is derived from an EMBL/GenBank/DDBJ whole genome shotgun (WGS) entry which is preliminary data.</text>
</comment>
<reference evidence="3 4" key="1">
    <citation type="submission" date="2023-07" db="EMBL/GenBank/DDBJ databases">
        <title>Sorghum-associated microbial communities from plants grown in Nebraska, USA.</title>
        <authorList>
            <person name="Schachtman D."/>
        </authorList>
    </citation>
    <scope>NUCLEOTIDE SEQUENCE [LARGE SCALE GENOMIC DNA]</scope>
    <source>
        <strain evidence="3 4">584</strain>
    </source>
</reference>